<dbReference type="PRINTS" id="PR00364">
    <property type="entry name" value="DISEASERSIST"/>
</dbReference>
<dbReference type="InterPro" id="IPR036388">
    <property type="entry name" value="WH-like_DNA-bd_sf"/>
</dbReference>
<dbReference type="InterPro" id="IPR027417">
    <property type="entry name" value="P-loop_NTPase"/>
</dbReference>
<dbReference type="Gene3D" id="1.10.8.430">
    <property type="entry name" value="Helical domain of apoptotic protease-activating factors"/>
    <property type="match status" value="1"/>
</dbReference>
<evidence type="ECO:0000259" key="6">
    <source>
        <dbReference type="Pfam" id="PF00931"/>
    </source>
</evidence>
<dbReference type="Proteomes" id="UP001341840">
    <property type="component" value="Unassembled WGS sequence"/>
</dbReference>
<dbReference type="InterPro" id="IPR003591">
    <property type="entry name" value="Leu-rich_rpt_typical-subtyp"/>
</dbReference>
<dbReference type="SUPFAM" id="SSF52058">
    <property type="entry name" value="L domain-like"/>
    <property type="match status" value="2"/>
</dbReference>
<evidence type="ECO:0000259" key="9">
    <source>
        <dbReference type="Pfam" id="PF25019"/>
    </source>
</evidence>
<evidence type="ECO:0000256" key="1">
    <source>
        <dbReference type="ARBA" id="ARBA00022614"/>
    </source>
</evidence>
<dbReference type="PANTHER" id="PTHR36766">
    <property type="entry name" value="PLANT BROAD-SPECTRUM MILDEW RESISTANCE PROTEIN RPW8"/>
    <property type="match status" value="1"/>
</dbReference>
<organism evidence="10 11">
    <name type="scientific">Stylosanthes scabra</name>
    <dbReference type="NCBI Taxonomy" id="79078"/>
    <lineage>
        <taxon>Eukaryota</taxon>
        <taxon>Viridiplantae</taxon>
        <taxon>Streptophyta</taxon>
        <taxon>Embryophyta</taxon>
        <taxon>Tracheophyta</taxon>
        <taxon>Spermatophyta</taxon>
        <taxon>Magnoliopsida</taxon>
        <taxon>eudicotyledons</taxon>
        <taxon>Gunneridae</taxon>
        <taxon>Pentapetalae</taxon>
        <taxon>rosids</taxon>
        <taxon>fabids</taxon>
        <taxon>Fabales</taxon>
        <taxon>Fabaceae</taxon>
        <taxon>Papilionoideae</taxon>
        <taxon>50 kb inversion clade</taxon>
        <taxon>dalbergioids sensu lato</taxon>
        <taxon>Dalbergieae</taxon>
        <taxon>Pterocarpus clade</taxon>
        <taxon>Stylosanthes</taxon>
    </lineage>
</organism>
<keyword evidence="3" id="KW-0547">Nucleotide-binding</keyword>
<dbReference type="InterPro" id="IPR042197">
    <property type="entry name" value="Apaf_helical"/>
</dbReference>
<dbReference type="Gene3D" id="3.40.50.300">
    <property type="entry name" value="P-loop containing nucleotide triphosphate hydrolases"/>
    <property type="match status" value="1"/>
</dbReference>
<evidence type="ECO:0000313" key="10">
    <source>
        <dbReference type="EMBL" id="MED6133520.1"/>
    </source>
</evidence>
<dbReference type="InterPro" id="IPR032675">
    <property type="entry name" value="LRR_dom_sf"/>
</dbReference>
<keyword evidence="11" id="KW-1185">Reference proteome</keyword>
<feature type="domain" description="R13L1/DRL21-like LRR repeat region" evidence="9">
    <location>
        <begin position="715"/>
        <end position="843"/>
    </location>
</feature>
<feature type="domain" description="Disease resistance protein winged helix" evidence="8">
    <location>
        <begin position="418"/>
        <end position="483"/>
    </location>
</feature>
<dbReference type="Pfam" id="PF23559">
    <property type="entry name" value="WHD_DRP"/>
    <property type="match status" value="1"/>
</dbReference>
<evidence type="ECO:0000256" key="4">
    <source>
        <dbReference type="ARBA" id="ARBA00022821"/>
    </source>
</evidence>
<comment type="caution">
    <text evidence="10">The sequence shown here is derived from an EMBL/GenBank/DDBJ whole genome shotgun (WGS) entry which is preliminary data.</text>
</comment>
<evidence type="ECO:0000256" key="2">
    <source>
        <dbReference type="ARBA" id="ARBA00022737"/>
    </source>
</evidence>
<feature type="domain" description="NB-ARC" evidence="6">
    <location>
        <begin position="166"/>
        <end position="331"/>
    </location>
</feature>
<reference evidence="10 11" key="1">
    <citation type="journal article" date="2023" name="Plants (Basel)">
        <title>Bridging the Gap: Combining Genomics and Transcriptomics Approaches to Understand Stylosanthes scabra, an Orphan Legume from the Brazilian Caatinga.</title>
        <authorList>
            <person name="Ferreira-Neto J.R.C."/>
            <person name="da Silva M.D."/>
            <person name="Binneck E."/>
            <person name="de Melo N.F."/>
            <person name="da Silva R.H."/>
            <person name="de Melo A.L.T.M."/>
            <person name="Pandolfi V."/>
            <person name="Bustamante F.O."/>
            <person name="Brasileiro-Vidal A.C."/>
            <person name="Benko-Iseppon A.M."/>
        </authorList>
    </citation>
    <scope>NUCLEOTIDE SEQUENCE [LARGE SCALE GENOMIC DNA]</scope>
    <source>
        <tissue evidence="10">Leaves</tissue>
    </source>
</reference>
<dbReference type="Pfam" id="PF18052">
    <property type="entry name" value="Rx_N"/>
    <property type="match status" value="1"/>
</dbReference>
<dbReference type="Gene3D" id="3.80.10.10">
    <property type="entry name" value="Ribonuclease Inhibitor"/>
    <property type="match status" value="3"/>
</dbReference>
<dbReference type="PANTHER" id="PTHR36766:SF40">
    <property type="entry name" value="DISEASE RESISTANCE PROTEIN RGA3"/>
    <property type="match status" value="1"/>
</dbReference>
<keyword evidence="4" id="KW-0611">Plant defense</keyword>
<dbReference type="Pfam" id="PF25019">
    <property type="entry name" value="LRR_R13L1-DRL21"/>
    <property type="match status" value="1"/>
</dbReference>
<dbReference type="EMBL" id="JASCZI010060532">
    <property type="protein sequence ID" value="MED6133520.1"/>
    <property type="molecule type" value="Genomic_DNA"/>
</dbReference>
<keyword evidence="5" id="KW-0067">ATP-binding</keyword>
<evidence type="ECO:0000259" key="8">
    <source>
        <dbReference type="Pfam" id="PF23559"/>
    </source>
</evidence>
<evidence type="ECO:0000313" key="11">
    <source>
        <dbReference type="Proteomes" id="UP001341840"/>
    </source>
</evidence>
<feature type="domain" description="Disease resistance N-terminal" evidence="7">
    <location>
        <begin position="38"/>
        <end position="107"/>
    </location>
</feature>
<dbReference type="Pfam" id="PF00931">
    <property type="entry name" value="NB-ARC"/>
    <property type="match status" value="1"/>
</dbReference>
<dbReference type="InterPro" id="IPR058922">
    <property type="entry name" value="WHD_DRP"/>
</dbReference>
<dbReference type="SMART" id="SM00369">
    <property type="entry name" value="LRR_TYP"/>
    <property type="match status" value="3"/>
</dbReference>
<name>A0ABU6SBY7_9FABA</name>
<keyword evidence="1" id="KW-0433">Leucine-rich repeat</keyword>
<dbReference type="InterPro" id="IPR056789">
    <property type="entry name" value="LRR_R13L1-DRL21"/>
</dbReference>
<keyword evidence="2" id="KW-0677">Repeat</keyword>
<dbReference type="InterPro" id="IPR002182">
    <property type="entry name" value="NB-ARC"/>
</dbReference>
<dbReference type="SUPFAM" id="SSF52540">
    <property type="entry name" value="P-loop containing nucleoside triphosphate hydrolases"/>
    <property type="match status" value="1"/>
</dbReference>
<accession>A0ABU6SBY7</accession>
<protein>
    <recommendedName>
        <fullName evidence="12">Disease resistance RPP13-like protein 1</fullName>
    </recommendedName>
</protein>
<evidence type="ECO:0000256" key="5">
    <source>
        <dbReference type="ARBA" id="ARBA00022840"/>
    </source>
</evidence>
<evidence type="ECO:0008006" key="12">
    <source>
        <dbReference type="Google" id="ProtNLM"/>
    </source>
</evidence>
<dbReference type="Gene3D" id="1.20.5.4130">
    <property type="match status" value="1"/>
</dbReference>
<gene>
    <name evidence="10" type="ORF">PIB30_029069</name>
</gene>
<dbReference type="InterPro" id="IPR041118">
    <property type="entry name" value="Rx_N"/>
</dbReference>
<evidence type="ECO:0000256" key="3">
    <source>
        <dbReference type="ARBA" id="ARBA00022741"/>
    </source>
</evidence>
<proteinExistence type="predicted"/>
<evidence type="ECO:0000259" key="7">
    <source>
        <dbReference type="Pfam" id="PF18052"/>
    </source>
</evidence>
<dbReference type="Gene3D" id="1.10.10.10">
    <property type="entry name" value="Winged helix-like DNA-binding domain superfamily/Winged helix DNA-binding domain"/>
    <property type="match status" value="1"/>
</dbReference>
<sequence length="1157" mass="131522">MAEALVVGALVSGSISLVLNRLISPEFVNSVVSKKLDWKLVERLKTALLAAKALAADAEQKQFGNEYVREWLDSLRDALYTADDLLDRALIKAEIRKKVLIPLPYFLSCSNRKMVTKIEEVVERIEYLEKRKDALRLRDIPTGSSSWRPPSTSLERGTMYGRDGDQQALIKMLKDNKDHNLSVISIVGMGGVGKTTLAKCLYNNKDLMNDFDPKAWICVSENFNVTEITKSIIKEINSGVCSLDSLDLLQQDLKERLSKGTKKFFIVLDDVWSIDGDIWKDFIIPFQHGPKSTTILLTTRMKNLDPIVQNHNSYLLEGLSESYCWSIFADNASFPESNGSSELQEIGKEIVKKCAGLPLAAETLGRLCSKHDVEKWKSILESDTWEFPMIDSKIIPALLISYNELPAHLKRCFVYCSLYPKSYQFDKNELILLWMAEDLLRPPRRRETLEDVGRECFDDLASRLFFKPREKYFVMHDLMHDLATFLAREFYCRLSKELCEKEEMWIRTRHCSFNHPISKKGYSSDKIKYLRTFLYFNDGHSFSRKEGTRLTGGILSENKYLRVLSSHALSTFPGSIVKLIHLRYLNLSGSDFKVLPKSLCNLGNLQTLKLQRCSSLTMLPSSLGELIHLHYLDLSISAIKTLPESLCKLSYLQTLKLGECSKLTMLPNDMCNLVDLRHLDIWGTPIKEMPKGMSKLEKLHILSNFVVGKHEDNGIQELGGLSNLHGLFVIQKLENVVDVNHARKANMKAKEHIDNLLLEWSSGDDMVPESDSQTERDILSCLQPYHGLKVLGIKEYKGTIFPDWVGHSSYQNMTSVSLLDCKNCCMLPSLGQLPCLKSLNIEGFDKLKSVGMEFYKNEGDQHSSPIALFPSLESLEFDNMQCWEEWHLPDSQGFPKLEYLHIRDCPVLKENMLNHVLMRIISSSSDVLKMLKLEIQEGHEAWGKEMRLDEDSLSITGCESVLEYAIVISHLTSLQEIHISECSSAVSLHGNCLPKSLQKLTIWKCSKLEFPEQQQQKYDNLAELQIVDSCDSLTSLSLDAFPVLKNLEIRECSNLESVSMSERPYTALQRLTISFCNKLVSFTGERLDAPNLTHFDVSFCFNLGALPSHMNILLASLQSLDIRGCPNISRLSEGSLPPNLKQLSVGKRWRDLLWKTK</sequence>